<evidence type="ECO:0000313" key="1">
    <source>
        <dbReference type="EMBL" id="CAH4035221.1"/>
    </source>
</evidence>
<comment type="caution">
    <text evidence="1">The sequence shown here is derived from an EMBL/GenBank/DDBJ whole genome shotgun (WGS) entry which is preliminary data.</text>
</comment>
<proteinExistence type="predicted"/>
<reference evidence="1" key="1">
    <citation type="submission" date="2022-05" db="EMBL/GenBank/DDBJ databases">
        <authorList>
            <person name="Okamura Y."/>
        </authorList>
    </citation>
    <scope>NUCLEOTIDE SEQUENCE</scope>
</reference>
<organism evidence="1 2">
    <name type="scientific">Pieris brassicae</name>
    <name type="common">White butterfly</name>
    <name type="synonym">Large white butterfly</name>
    <dbReference type="NCBI Taxonomy" id="7116"/>
    <lineage>
        <taxon>Eukaryota</taxon>
        <taxon>Metazoa</taxon>
        <taxon>Ecdysozoa</taxon>
        <taxon>Arthropoda</taxon>
        <taxon>Hexapoda</taxon>
        <taxon>Insecta</taxon>
        <taxon>Pterygota</taxon>
        <taxon>Neoptera</taxon>
        <taxon>Endopterygota</taxon>
        <taxon>Lepidoptera</taxon>
        <taxon>Glossata</taxon>
        <taxon>Ditrysia</taxon>
        <taxon>Papilionoidea</taxon>
        <taxon>Pieridae</taxon>
        <taxon>Pierinae</taxon>
        <taxon>Pieris</taxon>
    </lineage>
</organism>
<evidence type="ECO:0000313" key="2">
    <source>
        <dbReference type="Proteomes" id="UP001152562"/>
    </source>
</evidence>
<keyword evidence="2" id="KW-1185">Reference proteome</keyword>
<sequence>MGSRTSAQRFLHLRERAIYLDNIFGHIDELIHQPLPVDLCEYPALVVVTQGAAHGLVVHIWLVLVETPQPRYRFRVHEFKHAFLAVCPLDVPWAVFPVLKEFQKELPKISCGSLATLAFDSGRGWPVGTRPLLGLEFIVMVVPLVVPEVEDGIGEVIMREGGRRGCGEVVPPLPPPPYP</sequence>
<dbReference type="Proteomes" id="UP001152562">
    <property type="component" value="Unassembled WGS sequence"/>
</dbReference>
<protein>
    <submittedName>
        <fullName evidence="1">Uncharacterized protein</fullName>
    </submittedName>
</protein>
<dbReference type="AlphaFoldDB" id="A0A9P0XHJ8"/>
<dbReference type="EMBL" id="CALOZG010000042">
    <property type="protein sequence ID" value="CAH4035221.1"/>
    <property type="molecule type" value="Genomic_DNA"/>
</dbReference>
<accession>A0A9P0XHJ8</accession>
<name>A0A9P0XHJ8_PIEBR</name>
<gene>
    <name evidence="1" type="ORF">PIBRA_LOCUS11302</name>
</gene>